<organism evidence="4 5">
    <name type="scientific">Actinoplanes hulinensis</name>
    <dbReference type="NCBI Taxonomy" id="1144547"/>
    <lineage>
        <taxon>Bacteria</taxon>
        <taxon>Bacillati</taxon>
        <taxon>Actinomycetota</taxon>
        <taxon>Actinomycetes</taxon>
        <taxon>Micromonosporales</taxon>
        <taxon>Micromonosporaceae</taxon>
        <taxon>Actinoplanes</taxon>
    </lineage>
</organism>
<feature type="transmembrane region" description="Helical" evidence="2">
    <location>
        <begin position="119"/>
        <end position="140"/>
    </location>
</feature>
<dbReference type="PANTHER" id="PTHR10587:SF137">
    <property type="entry name" value="4-DEOXY-4-FORMAMIDO-L-ARABINOSE-PHOSPHOUNDECAPRENOL DEFORMYLASE ARND-RELATED"/>
    <property type="match status" value="1"/>
</dbReference>
<gene>
    <name evidence="4" type="ORF">KZ829_36485</name>
</gene>
<proteinExistence type="predicted"/>
<dbReference type="EMBL" id="JAHXZI010000025">
    <property type="protein sequence ID" value="MBW6439235.1"/>
    <property type="molecule type" value="Genomic_DNA"/>
</dbReference>
<dbReference type="Pfam" id="PF01522">
    <property type="entry name" value="Polysacc_deac_1"/>
    <property type="match status" value="1"/>
</dbReference>
<keyword evidence="2" id="KW-0472">Membrane</keyword>
<feature type="compositionally biased region" description="Polar residues" evidence="1">
    <location>
        <begin position="47"/>
        <end position="56"/>
    </location>
</feature>
<feature type="compositionally biased region" description="Low complexity" evidence="1">
    <location>
        <begin position="1"/>
        <end position="11"/>
    </location>
</feature>
<keyword evidence="2" id="KW-1133">Transmembrane helix</keyword>
<reference evidence="4 5" key="1">
    <citation type="journal article" date="2013" name="Antonie Van Leeuwenhoek">
        <title>Actinoplanes hulinensis sp. nov., a novel actinomycete isolated from soybean root (Glycine max (L.) Merr).</title>
        <authorList>
            <person name="Shen Y."/>
            <person name="Liu C."/>
            <person name="Wang X."/>
            <person name="Zhao J."/>
            <person name="Jia F."/>
            <person name="Zhang Y."/>
            <person name="Wang L."/>
            <person name="Yang D."/>
            <person name="Xiang W."/>
        </authorList>
    </citation>
    <scope>NUCLEOTIDE SEQUENCE [LARGE SCALE GENOMIC DNA]</scope>
    <source>
        <strain evidence="4 5">NEAU-M9</strain>
    </source>
</reference>
<feature type="compositionally biased region" description="Pro residues" evidence="1">
    <location>
        <begin position="161"/>
        <end position="174"/>
    </location>
</feature>
<keyword evidence="2" id="KW-0812">Transmembrane</keyword>
<feature type="domain" description="NodB homology" evidence="3">
    <location>
        <begin position="200"/>
        <end position="380"/>
    </location>
</feature>
<dbReference type="InterPro" id="IPR002509">
    <property type="entry name" value="NODB_dom"/>
</dbReference>
<evidence type="ECO:0000256" key="1">
    <source>
        <dbReference type="SAM" id="MobiDB-lite"/>
    </source>
</evidence>
<protein>
    <submittedName>
        <fullName evidence="4">Polysaccharide deacetylase family protein</fullName>
    </submittedName>
</protein>
<dbReference type="Gene3D" id="3.20.20.370">
    <property type="entry name" value="Glycoside hydrolase/deacetylase"/>
    <property type="match status" value="1"/>
</dbReference>
<dbReference type="InterPro" id="IPR050248">
    <property type="entry name" value="Polysacc_deacetylase_ArnD"/>
</dbReference>
<dbReference type="SUPFAM" id="SSF88713">
    <property type="entry name" value="Glycoside hydrolase/deacetylase"/>
    <property type="match status" value="1"/>
</dbReference>
<evidence type="ECO:0000313" key="4">
    <source>
        <dbReference type="EMBL" id="MBW6439235.1"/>
    </source>
</evidence>
<dbReference type="CDD" id="cd10917">
    <property type="entry name" value="CE4_NodB_like_6s_7s"/>
    <property type="match status" value="1"/>
</dbReference>
<dbReference type="Proteomes" id="UP001519863">
    <property type="component" value="Unassembled WGS sequence"/>
</dbReference>
<evidence type="ECO:0000259" key="3">
    <source>
        <dbReference type="PROSITE" id="PS51677"/>
    </source>
</evidence>
<feature type="region of interest" description="Disordered" evidence="1">
    <location>
        <begin position="1"/>
        <end position="90"/>
    </location>
</feature>
<evidence type="ECO:0000313" key="5">
    <source>
        <dbReference type="Proteomes" id="UP001519863"/>
    </source>
</evidence>
<sequence length="383" mass="39748">MAAATAAASTAEESDPTTVISVGAEPTIALPKPRLSPESTVALPVSRESSPTSDSTVALPIPALQPTSDSTVALPSVPAPRSAPTVAPPPAEPTIALPTAPAAPTVVPPTSKPVARRRLLWAIPAAAGAALIGGTVAALAGRGEPEAAKTPNLVVSEPAPSQSPTPAPTTPKPTTPVIKVPVHTLKDFRKLVPGDPFPTDAIALTIDDGPHPVWTPQILRLLEKHHVPALFCMIGNQVLGHEPTARDVAADGHLIANHTWSHPLKLAKLPPHVMLKEIHRAQDKIYSTTGVAPNLFRSPGGAWSNGLAESVSKSGVIPMDWTTDPRDWARPGVAHITKRLLAAKPGQILLCHDGGGDRSQTLASLKTVIPALQAKGLKFVALM</sequence>
<keyword evidence="5" id="KW-1185">Reference proteome</keyword>
<accession>A0ABS7BEE6</accession>
<name>A0ABS7BEE6_9ACTN</name>
<evidence type="ECO:0000256" key="2">
    <source>
        <dbReference type="SAM" id="Phobius"/>
    </source>
</evidence>
<comment type="caution">
    <text evidence="4">The sequence shown here is derived from an EMBL/GenBank/DDBJ whole genome shotgun (WGS) entry which is preliminary data.</text>
</comment>
<feature type="region of interest" description="Disordered" evidence="1">
    <location>
        <begin position="154"/>
        <end position="177"/>
    </location>
</feature>
<dbReference type="RefSeq" id="WP_220148396.1">
    <property type="nucleotide sequence ID" value="NZ_JAHXZI010000025.1"/>
</dbReference>
<dbReference type="PROSITE" id="PS51677">
    <property type="entry name" value="NODB"/>
    <property type="match status" value="1"/>
</dbReference>
<dbReference type="PANTHER" id="PTHR10587">
    <property type="entry name" value="GLYCOSYL TRANSFERASE-RELATED"/>
    <property type="match status" value="1"/>
</dbReference>
<dbReference type="InterPro" id="IPR011330">
    <property type="entry name" value="Glyco_hydro/deAcase_b/a-brl"/>
</dbReference>